<dbReference type="InterPro" id="IPR013783">
    <property type="entry name" value="Ig-like_fold"/>
</dbReference>
<evidence type="ECO:0000256" key="1">
    <source>
        <dbReference type="ARBA" id="ARBA00022729"/>
    </source>
</evidence>
<feature type="domain" description="Ig-like" evidence="6">
    <location>
        <begin position="380"/>
        <end position="458"/>
    </location>
</feature>
<dbReference type="SMART" id="SM00409">
    <property type="entry name" value="IG"/>
    <property type="match status" value="4"/>
</dbReference>
<feature type="chain" id="PRO_5045907686" evidence="5">
    <location>
        <begin position="35"/>
        <end position="468"/>
    </location>
</feature>
<evidence type="ECO:0000313" key="8">
    <source>
        <dbReference type="RefSeq" id="XP_040596971.1"/>
    </source>
</evidence>
<dbReference type="Proteomes" id="UP000886700">
    <property type="component" value="Unplaced"/>
</dbReference>
<evidence type="ECO:0000259" key="6">
    <source>
        <dbReference type="PROSITE" id="PS50835"/>
    </source>
</evidence>
<keyword evidence="3" id="KW-0393">Immunoglobulin domain</keyword>
<dbReference type="InterPro" id="IPR013151">
    <property type="entry name" value="Immunoglobulin_dom"/>
</dbReference>
<dbReference type="GeneID" id="121138304"/>
<accession>A0ABM2X242</accession>
<proteinExistence type="inferred from homology"/>
<evidence type="ECO:0000256" key="2">
    <source>
        <dbReference type="ARBA" id="ARBA00023180"/>
    </source>
</evidence>
<keyword evidence="2" id="KW-0325">Glycoprotein</keyword>
<comment type="similarity">
    <text evidence="4">Belongs to the immunoglobulin superfamily. CEA family.</text>
</comment>
<keyword evidence="1 5" id="KW-0732">Signal</keyword>
<protein>
    <submittedName>
        <fullName evidence="8">LOW QUALITY PROTEIN: carcinoembryonic antigen-related cell adhesion molecule 3-like</fullName>
    </submittedName>
</protein>
<dbReference type="Gene3D" id="2.60.40.10">
    <property type="entry name" value="Immunoglobulins"/>
    <property type="match status" value="4"/>
</dbReference>
<dbReference type="PANTHER" id="PTHR44427:SF1">
    <property type="entry name" value="CARCINOEMBRYONIC ANTIGEN-RELATED CELL ADHESION MOLECULE 1"/>
    <property type="match status" value="1"/>
</dbReference>
<dbReference type="InterPro" id="IPR050831">
    <property type="entry name" value="CEA_cell_adhesion"/>
</dbReference>
<dbReference type="CDD" id="cd05774">
    <property type="entry name" value="IgV_CEACAM_D1"/>
    <property type="match status" value="2"/>
</dbReference>
<organism evidence="7 8">
    <name type="scientific">Mesocricetus auratus</name>
    <name type="common">Golden hamster</name>
    <dbReference type="NCBI Taxonomy" id="10036"/>
    <lineage>
        <taxon>Eukaryota</taxon>
        <taxon>Metazoa</taxon>
        <taxon>Chordata</taxon>
        <taxon>Craniata</taxon>
        <taxon>Vertebrata</taxon>
        <taxon>Euteleostomi</taxon>
        <taxon>Mammalia</taxon>
        <taxon>Eutheria</taxon>
        <taxon>Euarchontoglires</taxon>
        <taxon>Glires</taxon>
        <taxon>Rodentia</taxon>
        <taxon>Myomorpha</taxon>
        <taxon>Muroidea</taxon>
        <taxon>Cricetidae</taxon>
        <taxon>Cricetinae</taxon>
        <taxon>Mesocricetus</taxon>
    </lineage>
</organism>
<dbReference type="InterPro" id="IPR003599">
    <property type="entry name" value="Ig_sub"/>
</dbReference>
<evidence type="ECO:0000256" key="5">
    <source>
        <dbReference type="SAM" id="SignalP"/>
    </source>
</evidence>
<dbReference type="PANTHER" id="PTHR44427">
    <property type="entry name" value="CARCINOEMBRYONIC ANTIGEN-RELATED CELL ADHESION MOLECULE 19"/>
    <property type="match status" value="1"/>
</dbReference>
<dbReference type="SUPFAM" id="SSF48726">
    <property type="entry name" value="Immunoglobulin"/>
    <property type="match status" value="4"/>
</dbReference>
<keyword evidence="7" id="KW-1185">Reference proteome</keyword>
<dbReference type="SMART" id="SM00408">
    <property type="entry name" value="IGc2"/>
    <property type="match status" value="1"/>
</dbReference>
<dbReference type="Pfam" id="PF07686">
    <property type="entry name" value="V-set"/>
    <property type="match status" value="2"/>
</dbReference>
<reference evidence="8" key="1">
    <citation type="submission" date="2025-08" db="UniProtKB">
        <authorList>
            <consortium name="RefSeq"/>
        </authorList>
    </citation>
    <scope>IDENTIFICATION</scope>
    <source>
        <tissue evidence="8">Liver</tissue>
    </source>
</reference>
<dbReference type="Pfam" id="PF00047">
    <property type="entry name" value="ig"/>
    <property type="match status" value="1"/>
</dbReference>
<dbReference type="InterPro" id="IPR036179">
    <property type="entry name" value="Ig-like_dom_sf"/>
</dbReference>
<dbReference type="RefSeq" id="XP_040596971.1">
    <property type="nucleotide sequence ID" value="XM_040741037.1"/>
</dbReference>
<sequence length="468" mass="51820">MKVYSVIPCMGCTLWQGLLLTASLLICWHPTTTAEVTIESVPSQVVKGENVLFLVHDLPDHVLSLTWFKGEAIIDNAIALYAPNGNVRALGPLHSGRETMYQNGSLWIQNVTQNDTGVYTLGILRTPTENVSTASTYLQVLSSHCECPSTCAQPTIEPVMHSTAEGASVLLVAHSIPENLEAFLWYKGAIVSKNSEVAWHHVASSTTVFGLGHSGREIVYSNGSLLLQNITCNDTGFYTLRTLNTDQKTELVHVKLQFDTCRLPPSAAKLSIESEPLNVVEGENALLLAHNIPEKLRAFSWSKEIDIVNRLKIASKLTAKKSWLAPAYKNKVTMYPNISLLFHNTTQEDTGLYVLQTVNRKFEVQEAHVYLHIYKPVTQPILRVISTTVPEQSSVVLTCLSGDTGVSFHWIFNNHSLQLTERMTLSPTKCQLFIDPFRSEDVGEYQCVVSNPVSSKTSLPLNLVMKNA</sequence>
<evidence type="ECO:0000313" key="7">
    <source>
        <dbReference type="Proteomes" id="UP000886700"/>
    </source>
</evidence>
<dbReference type="InterPro" id="IPR003598">
    <property type="entry name" value="Ig_sub2"/>
</dbReference>
<gene>
    <name evidence="8" type="primary">LOC121138304</name>
</gene>
<evidence type="ECO:0000256" key="3">
    <source>
        <dbReference type="ARBA" id="ARBA00023319"/>
    </source>
</evidence>
<dbReference type="InterPro" id="IPR013106">
    <property type="entry name" value="Ig_V-set"/>
</dbReference>
<evidence type="ECO:0000256" key="4">
    <source>
        <dbReference type="ARBA" id="ARBA00038222"/>
    </source>
</evidence>
<feature type="signal peptide" evidence="5">
    <location>
        <begin position="1"/>
        <end position="34"/>
    </location>
</feature>
<name>A0ABM2X242_MESAU</name>
<dbReference type="InterPro" id="IPR007110">
    <property type="entry name" value="Ig-like_dom"/>
</dbReference>
<dbReference type="PROSITE" id="PS50835">
    <property type="entry name" value="IG_LIKE"/>
    <property type="match status" value="1"/>
</dbReference>